<evidence type="ECO:0000256" key="2">
    <source>
        <dbReference type="SAM" id="SignalP"/>
    </source>
</evidence>
<name>A0ABM9ANJ0_9BACT</name>
<protein>
    <recommendedName>
        <fullName evidence="3">DUF5683 domain-containing protein</fullName>
    </recommendedName>
</protein>
<keyword evidence="1" id="KW-0472">Membrane</keyword>
<sequence length="206" mass="23051">MTRFFIVLLLASSCTFAQKLDTAKVLNTQKAVIDTAKKVNFLTSIIKKDSSNKRSIPRTVLLRSLILPGWGQATNKQYWIIPVVYGAAAGGVYAIWWNNSKYKFYKSYLSQIVVDKKTEVYIPVNGELRGPYVQTQIEPAVKSYHRQRDLSWIGLAVGWTLQAIQANVSAHLKGFDMSDDISLKFEPNIQPTSFGSAVGVKIGLNF</sequence>
<keyword evidence="1" id="KW-1133">Transmembrane helix</keyword>
<keyword evidence="2" id="KW-0732">Signal</keyword>
<feature type="chain" id="PRO_5045469263" description="DUF5683 domain-containing protein" evidence="2">
    <location>
        <begin position="18"/>
        <end position="206"/>
    </location>
</feature>
<keyword evidence="5" id="KW-1185">Reference proteome</keyword>
<keyword evidence="1" id="KW-0812">Transmembrane</keyword>
<dbReference type="EMBL" id="CAKLPY010000001">
    <property type="protein sequence ID" value="CAH0995330.1"/>
    <property type="molecule type" value="Genomic_DNA"/>
</dbReference>
<feature type="signal peptide" evidence="2">
    <location>
        <begin position="1"/>
        <end position="17"/>
    </location>
</feature>
<dbReference type="Pfam" id="PF18935">
    <property type="entry name" value="DUF5683"/>
    <property type="match status" value="1"/>
</dbReference>
<evidence type="ECO:0000313" key="4">
    <source>
        <dbReference type="EMBL" id="CAH0995330.1"/>
    </source>
</evidence>
<feature type="transmembrane region" description="Helical" evidence="1">
    <location>
        <begin position="78"/>
        <end position="97"/>
    </location>
</feature>
<dbReference type="RefSeq" id="WP_238805858.1">
    <property type="nucleotide sequence ID" value="NZ_CAKLPY010000001.1"/>
</dbReference>
<dbReference type="Proteomes" id="UP000837932">
    <property type="component" value="Unassembled WGS sequence"/>
</dbReference>
<comment type="caution">
    <text evidence="4">The sequence shown here is derived from an EMBL/GenBank/DDBJ whole genome shotgun (WGS) entry which is preliminary data.</text>
</comment>
<evidence type="ECO:0000256" key="1">
    <source>
        <dbReference type="SAM" id="Phobius"/>
    </source>
</evidence>
<accession>A0ABM9ANJ0</accession>
<organism evidence="4 5">
    <name type="scientific">Emticicia aquatica</name>
    <dbReference type="NCBI Taxonomy" id="1681835"/>
    <lineage>
        <taxon>Bacteria</taxon>
        <taxon>Pseudomonadati</taxon>
        <taxon>Bacteroidota</taxon>
        <taxon>Cytophagia</taxon>
        <taxon>Cytophagales</taxon>
        <taxon>Leadbetterellaceae</taxon>
        <taxon>Emticicia</taxon>
    </lineage>
</organism>
<evidence type="ECO:0000259" key="3">
    <source>
        <dbReference type="Pfam" id="PF18935"/>
    </source>
</evidence>
<dbReference type="InterPro" id="IPR043738">
    <property type="entry name" value="DUF5683"/>
</dbReference>
<reference evidence="4" key="1">
    <citation type="submission" date="2021-12" db="EMBL/GenBank/DDBJ databases">
        <authorList>
            <person name="Rodrigo-Torres L."/>
            <person name="Arahal R. D."/>
            <person name="Lucena T."/>
        </authorList>
    </citation>
    <scope>NUCLEOTIDE SEQUENCE</scope>
    <source>
        <strain evidence="4">CECT 8858</strain>
    </source>
</reference>
<evidence type="ECO:0000313" key="5">
    <source>
        <dbReference type="Proteomes" id="UP000837932"/>
    </source>
</evidence>
<feature type="domain" description="DUF5683" evidence="3">
    <location>
        <begin position="56"/>
        <end position="206"/>
    </location>
</feature>
<proteinExistence type="predicted"/>
<gene>
    <name evidence="4" type="ORF">EMA8858_01451</name>
</gene>